<reference evidence="2 3" key="1">
    <citation type="submission" date="2023-09" db="EMBL/GenBank/DDBJ databases">
        <authorList>
            <person name="Wang M."/>
        </authorList>
    </citation>
    <scope>NUCLEOTIDE SEQUENCE [LARGE SCALE GENOMIC DNA]</scope>
    <source>
        <strain evidence="2">GT-2023</strain>
        <tissue evidence="2">Liver</tissue>
    </source>
</reference>
<comment type="caution">
    <text evidence="2">The sequence shown here is derived from an EMBL/GenBank/DDBJ whole genome shotgun (WGS) entry which is preliminary data.</text>
</comment>
<evidence type="ECO:0000256" key="1">
    <source>
        <dbReference type="SAM" id="MobiDB-lite"/>
    </source>
</evidence>
<dbReference type="Proteomes" id="UP001558613">
    <property type="component" value="Unassembled WGS sequence"/>
</dbReference>
<proteinExistence type="predicted"/>
<name>A0ABR3MGU8_9TELE</name>
<gene>
    <name evidence="2" type="ORF">QQF64_005662</name>
</gene>
<feature type="region of interest" description="Disordered" evidence="1">
    <location>
        <begin position="34"/>
        <end position="53"/>
    </location>
</feature>
<evidence type="ECO:0000313" key="3">
    <source>
        <dbReference type="Proteomes" id="UP001558613"/>
    </source>
</evidence>
<accession>A0ABR3MGU8</accession>
<dbReference type="EMBL" id="JAYMGO010000013">
    <property type="protein sequence ID" value="KAL1262923.1"/>
    <property type="molecule type" value="Genomic_DNA"/>
</dbReference>
<feature type="region of interest" description="Disordered" evidence="1">
    <location>
        <begin position="61"/>
        <end position="84"/>
    </location>
</feature>
<sequence length="84" mass="9568">MGAFHILQSPFLLLDKKALFLPSLYVFTESSGKSHQTWCQPMGIERGGGQETQRERVIEFTRKGKKREQSDKTGGAGKRHKNEF</sequence>
<feature type="compositionally biased region" description="Basic and acidic residues" evidence="1">
    <location>
        <begin position="61"/>
        <end position="71"/>
    </location>
</feature>
<organism evidence="2 3">
    <name type="scientific">Cirrhinus molitorella</name>
    <name type="common">mud carp</name>
    <dbReference type="NCBI Taxonomy" id="172907"/>
    <lineage>
        <taxon>Eukaryota</taxon>
        <taxon>Metazoa</taxon>
        <taxon>Chordata</taxon>
        <taxon>Craniata</taxon>
        <taxon>Vertebrata</taxon>
        <taxon>Euteleostomi</taxon>
        <taxon>Actinopterygii</taxon>
        <taxon>Neopterygii</taxon>
        <taxon>Teleostei</taxon>
        <taxon>Ostariophysi</taxon>
        <taxon>Cypriniformes</taxon>
        <taxon>Cyprinidae</taxon>
        <taxon>Labeoninae</taxon>
        <taxon>Labeonini</taxon>
        <taxon>Cirrhinus</taxon>
    </lineage>
</organism>
<protein>
    <submittedName>
        <fullName evidence="2">Uncharacterized protein</fullName>
    </submittedName>
</protein>
<keyword evidence="3" id="KW-1185">Reference proteome</keyword>
<evidence type="ECO:0000313" key="2">
    <source>
        <dbReference type="EMBL" id="KAL1262923.1"/>
    </source>
</evidence>